<name>A0ABR3TPM9_9PEZI</name>
<sequence>MRFAISIAALAAAATAAPVVADAAASQYGSWAVDYSTNSAANGWRQEKFSAVWSVDQSTATKTVTNNPPDGESTVVDPASFAASYNGTHVILQQVVEIENTQTTIFGSAPLATRCNSATGRLCTGSATVEVTEAIA</sequence>
<proteinExistence type="predicted"/>
<accession>A0ABR3TPM9</accession>
<keyword evidence="3" id="KW-1185">Reference proteome</keyword>
<organism evidence="2 3">
    <name type="scientific">Diplodia intermedia</name>
    <dbReference type="NCBI Taxonomy" id="856260"/>
    <lineage>
        <taxon>Eukaryota</taxon>
        <taxon>Fungi</taxon>
        <taxon>Dikarya</taxon>
        <taxon>Ascomycota</taxon>
        <taxon>Pezizomycotina</taxon>
        <taxon>Dothideomycetes</taxon>
        <taxon>Dothideomycetes incertae sedis</taxon>
        <taxon>Botryosphaeriales</taxon>
        <taxon>Botryosphaeriaceae</taxon>
        <taxon>Diplodia</taxon>
    </lineage>
</organism>
<evidence type="ECO:0000313" key="2">
    <source>
        <dbReference type="EMBL" id="KAL1641523.1"/>
    </source>
</evidence>
<dbReference type="Proteomes" id="UP001521184">
    <property type="component" value="Unassembled WGS sequence"/>
</dbReference>
<feature type="chain" id="PRO_5047325787" evidence="1">
    <location>
        <begin position="17"/>
        <end position="136"/>
    </location>
</feature>
<reference evidence="2 3" key="1">
    <citation type="journal article" date="2023" name="Plant Dis.">
        <title>First Report of Diplodia intermedia Causing Canker and Dieback Diseases on Apple Trees in Canada.</title>
        <authorList>
            <person name="Ellouze W."/>
            <person name="Ilyukhin E."/>
            <person name="Sulman M."/>
            <person name="Ali S."/>
        </authorList>
    </citation>
    <scope>NUCLEOTIDE SEQUENCE [LARGE SCALE GENOMIC DNA]</scope>
    <source>
        <strain evidence="2 3">M45-28</strain>
    </source>
</reference>
<dbReference type="EMBL" id="JAKEKT020000039">
    <property type="protein sequence ID" value="KAL1641523.1"/>
    <property type="molecule type" value="Genomic_DNA"/>
</dbReference>
<comment type="caution">
    <text evidence="2">The sequence shown here is derived from an EMBL/GenBank/DDBJ whole genome shotgun (WGS) entry which is preliminary data.</text>
</comment>
<feature type="signal peptide" evidence="1">
    <location>
        <begin position="1"/>
        <end position="16"/>
    </location>
</feature>
<evidence type="ECO:0000256" key="1">
    <source>
        <dbReference type="SAM" id="SignalP"/>
    </source>
</evidence>
<protein>
    <submittedName>
        <fullName evidence="2">Uncharacterized protein</fullName>
    </submittedName>
</protein>
<gene>
    <name evidence="2" type="ORF">SLS58_006028</name>
</gene>
<evidence type="ECO:0000313" key="3">
    <source>
        <dbReference type="Proteomes" id="UP001521184"/>
    </source>
</evidence>
<keyword evidence="1" id="KW-0732">Signal</keyword>